<evidence type="ECO:0000313" key="3">
    <source>
        <dbReference type="EMBL" id="WFE89047.1"/>
    </source>
</evidence>
<dbReference type="RefSeq" id="WP_265680675.1">
    <property type="nucleotide sequence ID" value="NZ_CP120863.1"/>
</dbReference>
<dbReference type="Proteomes" id="UP001209803">
    <property type="component" value="Chromosome"/>
</dbReference>
<proteinExistence type="predicted"/>
<sequence length="203" mass="22724">MQRKQFGRRGLVPNTGQSWASPQPAAVTANAYQSAPEGPAAFEDNDSFSVGKALTHGLSIFFSFKGRLGRMEYWTIGFIRFFIDMVLISTLVWSAYPAFMDLMSRADQMSESARDWSVIVALYGSNTGMICGSLLLVTAVSYWSILVRRNHDRDVSGFWLLLLLVPVVNIFYGLYIFVVNGFIPGTPGNNRFDTHNSQPRVFD</sequence>
<dbReference type="PANTHER" id="PTHR34980">
    <property type="entry name" value="INNER MEMBRANE PROTEIN-RELATED-RELATED"/>
    <property type="match status" value="1"/>
</dbReference>
<feature type="transmembrane region" description="Helical" evidence="2">
    <location>
        <begin position="116"/>
        <end position="146"/>
    </location>
</feature>
<evidence type="ECO:0000313" key="4">
    <source>
        <dbReference type="Proteomes" id="UP001209803"/>
    </source>
</evidence>
<dbReference type="PANTHER" id="PTHR34980:SF1">
    <property type="entry name" value="INNER MEMBRANE PROTEIN"/>
    <property type="match status" value="1"/>
</dbReference>
<organism evidence="3 4">
    <name type="scientific">Roseibium porphyridii</name>
    <dbReference type="NCBI Taxonomy" id="2866279"/>
    <lineage>
        <taxon>Bacteria</taxon>
        <taxon>Pseudomonadati</taxon>
        <taxon>Pseudomonadota</taxon>
        <taxon>Alphaproteobacteria</taxon>
        <taxon>Hyphomicrobiales</taxon>
        <taxon>Stappiaceae</taxon>
        <taxon>Roseibium</taxon>
    </lineage>
</organism>
<dbReference type="EMBL" id="CP120863">
    <property type="protein sequence ID" value="WFE89047.1"/>
    <property type="molecule type" value="Genomic_DNA"/>
</dbReference>
<protein>
    <submittedName>
        <fullName evidence="3">DUF805 domain-containing protein</fullName>
    </submittedName>
</protein>
<evidence type="ECO:0000256" key="2">
    <source>
        <dbReference type="SAM" id="Phobius"/>
    </source>
</evidence>
<keyword evidence="2" id="KW-0812">Transmembrane</keyword>
<dbReference type="InterPro" id="IPR008523">
    <property type="entry name" value="DUF805"/>
</dbReference>
<feature type="transmembrane region" description="Helical" evidence="2">
    <location>
        <begin position="73"/>
        <end position="96"/>
    </location>
</feature>
<keyword evidence="2" id="KW-1133">Transmembrane helix</keyword>
<evidence type="ECO:0000256" key="1">
    <source>
        <dbReference type="SAM" id="MobiDB-lite"/>
    </source>
</evidence>
<keyword evidence="2" id="KW-0472">Membrane</keyword>
<feature type="region of interest" description="Disordered" evidence="1">
    <location>
        <begin position="1"/>
        <end position="22"/>
    </location>
</feature>
<reference evidence="3 4" key="1">
    <citation type="submission" date="2023-03" db="EMBL/GenBank/DDBJ databases">
        <title>Roseibium porphyridii sp. nov. and Roseibium rhodosorbium sp. nov. isolated from marine algae, Porphyridium cruentum and Rhodosorus marinus, respectively.</title>
        <authorList>
            <person name="Lee M.W."/>
            <person name="Choi B.J."/>
            <person name="Lee J.K."/>
            <person name="Choi D.G."/>
            <person name="Baek J.H."/>
            <person name="Bayburt H."/>
            <person name="Kim J.M."/>
            <person name="Han D.M."/>
            <person name="Kim K.H."/>
            <person name="Jeon C.O."/>
        </authorList>
    </citation>
    <scope>NUCLEOTIDE SEQUENCE [LARGE SCALE GENOMIC DNA]</scope>
    <source>
        <strain evidence="3 4">KMA01</strain>
    </source>
</reference>
<feature type="transmembrane region" description="Helical" evidence="2">
    <location>
        <begin position="158"/>
        <end position="183"/>
    </location>
</feature>
<dbReference type="Pfam" id="PF05656">
    <property type="entry name" value="DUF805"/>
    <property type="match status" value="1"/>
</dbReference>
<name>A0ABY8F0Q8_9HYPH</name>
<accession>A0ABY8F0Q8</accession>
<keyword evidence="4" id="KW-1185">Reference proteome</keyword>
<gene>
    <name evidence="3" type="ORF">K1718_23265</name>
</gene>